<dbReference type="PANTHER" id="PTHR43353:SF5">
    <property type="entry name" value="SUCCINATE-SEMIALDEHYDE DEHYDROGENASE, MITOCHONDRIAL"/>
    <property type="match status" value="1"/>
</dbReference>
<dbReference type="CDD" id="cd07103">
    <property type="entry name" value="ALDH_F5_SSADH_GabD"/>
    <property type="match status" value="1"/>
</dbReference>
<comment type="caution">
    <text evidence="6">The sequence shown here is derived from an EMBL/GenBank/DDBJ whole genome shotgun (WGS) entry which is preliminary data.</text>
</comment>
<dbReference type="eggNOG" id="COG1012">
    <property type="taxonomic scope" value="Bacteria"/>
</dbReference>
<dbReference type="InterPro" id="IPR016163">
    <property type="entry name" value="Ald_DH_C"/>
</dbReference>
<dbReference type="InterPro" id="IPR050740">
    <property type="entry name" value="Aldehyde_DH_Superfamily"/>
</dbReference>
<name>D2ZSP0_NEIM2</name>
<dbReference type="GO" id="GO:0009450">
    <property type="term" value="P:gamma-aminobutyric acid catabolic process"/>
    <property type="evidence" value="ECO:0007669"/>
    <property type="project" value="InterPro"/>
</dbReference>
<dbReference type="FunFam" id="3.40.309.10:FF:000004">
    <property type="entry name" value="Succinate-semialdehyde dehydrogenase I"/>
    <property type="match status" value="1"/>
</dbReference>
<organism evidence="6 7">
    <name type="scientific">Neisseria mucosa (strain ATCC 25996 / DSM 4631 / NCTC 10774 / M26)</name>
    <dbReference type="NCBI Taxonomy" id="546266"/>
    <lineage>
        <taxon>Bacteria</taxon>
        <taxon>Pseudomonadati</taxon>
        <taxon>Pseudomonadota</taxon>
        <taxon>Betaproteobacteria</taxon>
        <taxon>Neisseriales</taxon>
        <taxon>Neisseriaceae</taxon>
        <taxon>Neisseria</taxon>
    </lineage>
</organism>
<evidence type="ECO:0000259" key="5">
    <source>
        <dbReference type="Pfam" id="PF00171"/>
    </source>
</evidence>
<dbReference type="NCBIfam" id="TIGR01780">
    <property type="entry name" value="SSADH"/>
    <property type="match status" value="1"/>
</dbReference>
<dbReference type="Gene3D" id="3.40.605.10">
    <property type="entry name" value="Aldehyde Dehydrogenase, Chain A, domain 1"/>
    <property type="match status" value="1"/>
</dbReference>
<reference evidence="6 7" key="1">
    <citation type="submission" date="2009-10" db="EMBL/GenBank/DDBJ databases">
        <authorList>
            <person name="Weinstock G."/>
            <person name="Sodergren E."/>
            <person name="Clifton S."/>
            <person name="Fulton L."/>
            <person name="Fulton B."/>
            <person name="Courtney L."/>
            <person name="Fronick C."/>
            <person name="Harrison M."/>
            <person name="Strong C."/>
            <person name="Farmer C."/>
            <person name="Delahaunty K."/>
            <person name="Markovic C."/>
            <person name="Hall O."/>
            <person name="Minx P."/>
            <person name="Tomlinson C."/>
            <person name="Mitreva M."/>
            <person name="Nelson J."/>
            <person name="Hou S."/>
            <person name="Wollam A."/>
            <person name="Pepin K.H."/>
            <person name="Johnson M."/>
            <person name="Bhonagiri V."/>
            <person name="Nash W.E."/>
            <person name="Warren W."/>
            <person name="Chinwalla A."/>
            <person name="Mardis E.R."/>
            <person name="Wilson R.K."/>
        </authorList>
    </citation>
    <scope>NUCLEOTIDE SEQUENCE [LARGE SCALE GENOMIC DNA]</scope>
    <source>
        <strain evidence="7">ATCC 25996 / DSM 4631 / NCTC 10774 / M26</strain>
    </source>
</reference>
<dbReference type="PROSITE" id="PS00070">
    <property type="entry name" value="ALDEHYDE_DEHYDR_CYS"/>
    <property type="match status" value="1"/>
</dbReference>
<dbReference type="GO" id="GO:0005829">
    <property type="term" value="C:cytosol"/>
    <property type="evidence" value="ECO:0007669"/>
    <property type="project" value="TreeGrafter"/>
</dbReference>
<evidence type="ECO:0000256" key="4">
    <source>
        <dbReference type="RuleBase" id="RU003345"/>
    </source>
</evidence>
<evidence type="ECO:0000256" key="3">
    <source>
        <dbReference type="PROSITE-ProRule" id="PRU10007"/>
    </source>
</evidence>
<dbReference type="InterPro" id="IPR015590">
    <property type="entry name" value="Aldehyde_DH_dom"/>
</dbReference>
<evidence type="ECO:0000256" key="2">
    <source>
        <dbReference type="ARBA" id="ARBA00023002"/>
    </source>
</evidence>
<dbReference type="AlphaFoldDB" id="D2ZSP0"/>
<dbReference type="GO" id="GO:0004777">
    <property type="term" value="F:succinate-semialdehyde dehydrogenase (NAD+) activity"/>
    <property type="evidence" value="ECO:0007669"/>
    <property type="project" value="TreeGrafter"/>
</dbReference>
<dbReference type="PROSITE" id="PS00687">
    <property type="entry name" value="ALDEHYDE_DEHYDR_GLU"/>
    <property type="match status" value="1"/>
</dbReference>
<dbReference type="InterPro" id="IPR016162">
    <property type="entry name" value="Ald_DH_N"/>
</dbReference>
<dbReference type="EMBL" id="ACDX02000001">
    <property type="protein sequence ID" value="EFC89823.1"/>
    <property type="molecule type" value="Genomic_DNA"/>
</dbReference>
<comment type="similarity">
    <text evidence="1 4">Belongs to the aldehyde dehydrogenase family.</text>
</comment>
<dbReference type="FunFam" id="3.40.605.10:FF:000005">
    <property type="entry name" value="Succinate-semialdehyde dehydrogenase I"/>
    <property type="match status" value="1"/>
</dbReference>
<dbReference type="Proteomes" id="UP000003344">
    <property type="component" value="Unassembled WGS sequence"/>
</dbReference>
<feature type="active site" evidence="3">
    <location>
        <position position="286"/>
    </location>
</feature>
<gene>
    <name evidence="6" type="ORF">NEIMUCOT_03622</name>
</gene>
<evidence type="ECO:0000313" key="7">
    <source>
        <dbReference type="Proteomes" id="UP000003344"/>
    </source>
</evidence>
<dbReference type="STRING" id="546266.NEIMUCOT_03622"/>
<dbReference type="PANTHER" id="PTHR43353">
    <property type="entry name" value="SUCCINATE-SEMIALDEHYDE DEHYDROGENASE, MITOCHONDRIAL"/>
    <property type="match status" value="1"/>
</dbReference>
<dbReference type="InterPro" id="IPR029510">
    <property type="entry name" value="Ald_DH_CS_GLU"/>
</dbReference>
<proteinExistence type="inferred from homology"/>
<keyword evidence="2 4" id="KW-0560">Oxidoreductase</keyword>
<evidence type="ECO:0000256" key="1">
    <source>
        <dbReference type="ARBA" id="ARBA00009986"/>
    </source>
</evidence>
<dbReference type="InterPro" id="IPR016161">
    <property type="entry name" value="Ald_DH/histidinol_DH"/>
</dbReference>
<dbReference type="SUPFAM" id="SSF53720">
    <property type="entry name" value="ALDH-like"/>
    <property type="match status" value="1"/>
</dbReference>
<sequence length="515" mass="55838">MKWQGRKIGDVMFQQFALFSYQENNDLHPSSTHTRAGMNSFASLLNHPDISFSPIPDSIKVDNPATGETLAFVHTTHSDDLKLLIQKAEAAQKLWAAKTALERADVLWRWYFLIKENKEELARIMTMEQGKSLTEARGEMDYAASFVRWFAEEARRIDGDVLTSVKASQKLVVLKQPIGVTAAITPWNFPSAMIARKAAPALAVGCAMIVKPASLTPLSAYALTLLAYEAGVPQDLLPVVSGRASEISHEFATNPTVRKISFTGSTEVGAKIFADSAADIKKLSLELGGNAPFIVFDDADLDKAVEGALASKFRNSGQTCVCTNRVYAQSGIYEEFCRKLSEKVAALKLGNGLDEGVNQGPLIEEKAVEKVEQHITDALSKGAACLTGGKRSELGGTFFQPTVLSGVTAQMAVAREETFGPLCPVFRFDTEAEVIVAANDTEYGLAAYLFTSDTARQWRVGEALEYGMVGINTGLISNEAAPFGGVKRSGLGREGSKYGADEYLELKYLCIDVAD</sequence>
<dbReference type="InterPro" id="IPR016160">
    <property type="entry name" value="Ald_DH_CS_CYS"/>
</dbReference>
<feature type="domain" description="Aldehyde dehydrogenase" evidence="5">
    <location>
        <begin position="58"/>
        <end position="508"/>
    </location>
</feature>
<dbReference type="InterPro" id="IPR010102">
    <property type="entry name" value="Succ_semiAld_DH"/>
</dbReference>
<accession>D2ZSP0</accession>
<evidence type="ECO:0000313" key="6">
    <source>
        <dbReference type="EMBL" id="EFC89823.1"/>
    </source>
</evidence>
<dbReference type="Pfam" id="PF00171">
    <property type="entry name" value="Aldedh"/>
    <property type="match status" value="1"/>
</dbReference>
<protein>
    <submittedName>
        <fullName evidence="6">Succinate-semialdehyde dehydrogenase</fullName>
    </submittedName>
</protein>
<dbReference type="Gene3D" id="3.40.309.10">
    <property type="entry name" value="Aldehyde Dehydrogenase, Chain A, domain 2"/>
    <property type="match status" value="1"/>
</dbReference>